<feature type="signal peptide" evidence="1">
    <location>
        <begin position="1"/>
        <end position="28"/>
    </location>
</feature>
<protein>
    <submittedName>
        <fullName evidence="3">Type III secretion protein</fullName>
    </submittedName>
</protein>
<evidence type="ECO:0000259" key="2">
    <source>
        <dbReference type="Pfam" id="PF21304"/>
    </source>
</evidence>
<evidence type="ECO:0000256" key="1">
    <source>
        <dbReference type="SAM" id="SignalP"/>
    </source>
</evidence>
<sequence length="215" mass="23289">MGTHRRSPAILGFAIGFCLGMAALPVRAAEPDWPAGPYKYITIDQSVRDALTEFGRNIHVPVKLSDGVKGRLSAGMPMGTAREFLQWVCDRYGLVWYYDGASLAVATEAEMRTDMFKVDAATLPGIPGRLRELGVADTRYPIKIAQNERVVSVSGPPAYIDAVRKALGVLTEPSGPARAREVDGSAENVVPVRVFRGRRAEVETPPTAKHPGESK</sequence>
<dbReference type="Proteomes" id="UP000237682">
    <property type="component" value="Unassembled WGS sequence"/>
</dbReference>
<dbReference type="Pfam" id="PF21304">
    <property type="entry name" value="T3S_SPI-1_N0"/>
    <property type="match status" value="1"/>
</dbReference>
<accession>A0A2S9QK61</accession>
<feature type="chain" id="PRO_5015679571" evidence="1">
    <location>
        <begin position="29"/>
        <end position="215"/>
    </location>
</feature>
<reference evidence="3 4" key="1">
    <citation type="submission" date="2018-02" db="EMBL/GenBank/DDBJ databases">
        <title>Whole genome sequencing of endophytic bacterium.</title>
        <authorList>
            <person name="Eedara R."/>
            <person name="Podile A.R."/>
        </authorList>
    </citation>
    <scope>NUCLEOTIDE SEQUENCE [LARGE SCALE GENOMIC DNA]</scope>
    <source>
        <strain evidence="3 4">RP1T</strain>
    </source>
</reference>
<dbReference type="AlphaFoldDB" id="A0A2S9QK61"/>
<dbReference type="Gene3D" id="3.30.1370.120">
    <property type="match status" value="1"/>
</dbReference>
<organism evidence="3 4">
    <name type="scientific">Labrys okinawensis</name>
    <dbReference type="NCBI Taxonomy" id="346911"/>
    <lineage>
        <taxon>Bacteria</taxon>
        <taxon>Pseudomonadati</taxon>
        <taxon>Pseudomonadota</taxon>
        <taxon>Alphaproteobacteria</taxon>
        <taxon>Hyphomicrobiales</taxon>
        <taxon>Xanthobacteraceae</taxon>
        <taxon>Labrys</taxon>
    </lineage>
</organism>
<evidence type="ECO:0000313" key="4">
    <source>
        <dbReference type="Proteomes" id="UP000237682"/>
    </source>
</evidence>
<keyword evidence="4" id="KW-1185">Reference proteome</keyword>
<dbReference type="InterPro" id="IPR049034">
    <property type="entry name" value="T3S_SPI-1_N0"/>
</dbReference>
<dbReference type="Gene3D" id="3.55.50.30">
    <property type="match status" value="1"/>
</dbReference>
<feature type="domain" description="SPI-1 type 3 secretion system secretin N0" evidence="2">
    <location>
        <begin position="40"/>
        <end position="104"/>
    </location>
</feature>
<comment type="caution">
    <text evidence="3">The sequence shown here is derived from an EMBL/GenBank/DDBJ whole genome shotgun (WGS) entry which is preliminary data.</text>
</comment>
<dbReference type="InterPro" id="IPR038591">
    <property type="entry name" value="NolW-like_sf"/>
</dbReference>
<name>A0A2S9QK61_9HYPH</name>
<proteinExistence type="predicted"/>
<gene>
    <name evidence="3" type="ORF">C5L14_01875</name>
</gene>
<dbReference type="OrthoDB" id="9775455at2"/>
<keyword evidence="1" id="KW-0732">Signal</keyword>
<evidence type="ECO:0000313" key="3">
    <source>
        <dbReference type="EMBL" id="PRH89682.1"/>
    </source>
</evidence>
<dbReference type="EMBL" id="PUEJ01000001">
    <property type="protein sequence ID" value="PRH89682.1"/>
    <property type="molecule type" value="Genomic_DNA"/>
</dbReference>